<dbReference type="PANTHER" id="PTHR38036">
    <property type="entry name" value="UPF0250 PROTEIN YBED"/>
    <property type="match status" value="1"/>
</dbReference>
<dbReference type="InterPro" id="IPR027471">
    <property type="entry name" value="YbeD-like_sf"/>
</dbReference>
<evidence type="ECO:0000313" key="4">
    <source>
        <dbReference type="Proteomes" id="UP001597337"/>
    </source>
</evidence>
<organism evidence="3 4">
    <name type="scientific">Thiorhodococcus fuscus</name>
    <dbReference type="NCBI Taxonomy" id="527200"/>
    <lineage>
        <taxon>Bacteria</taxon>
        <taxon>Pseudomonadati</taxon>
        <taxon>Pseudomonadota</taxon>
        <taxon>Gammaproteobacteria</taxon>
        <taxon>Chromatiales</taxon>
        <taxon>Chromatiaceae</taxon>
        <taxon>Thiorhodococcus</taxon>
    </lineage>
</organism>
<dbReference type="PANTHER" id="PTHR38036:SF1">
    <property type="entry name" value="UPF0250 PROTEIN YBED"/>
    <property type="match status" value="1"/>
</dbReference>
<dbReference type="SUPFAM" id="SSF117991">
    <property type="entry name" value="YbeD/HP0495-like"/>
    <property type="match status" value="1"/>
</dbReference>
<keyword evidence="4" id="KW-1185">Reference proteome</keyword>
<protein>
    <recommendedName>
        <fullName evidence="2">UPF0250 protein ACFSJC_10975</fullName>
    </recommendedName>
</protein>
<reference evidence="4" key="1">
    <citation type="journal article" date="2019" name="Int. J. Syst. Evol. Microbiol.">
        <title>The Global Catalogue of Microorganisms (GCM) 10K type strain sequencing project: providing services to taxonomists for standard genome sequencing and annotation.</title>
        <authorList>
            <consortium name="The Broad Institute Genomics Platform"/>
            <consortium name="The Broad Institute Genome Sequencing Center for Infectious Disease"/>
            <person name="Wu L."/>
            <person name="Ma J."/>
        </authorList>
    </citation>
    <scope>NUCLEOTIDE SEQUENCE [LARGE SCALE GENOMIC DNA]</scope>
    <source>
        <strain evidence="4">KACC 12597</strain>
    </source>
</reference>
<name>A0ABW4YBI0_9GAMM</name>
<dbReference type="Proteomes" id="UP001597337">
    <property type="component" value="Unassembled WGS sequence"/>
</dbReference>
<dbReference type="Gene3D" id="3.30.70.260">
    <property type="match status" value="1"/>
</dbReference>
<sequence length="91" mass="10038">MAESETEETLLEFPCRFPIKAMGKAESGLESAVAEILSRHAPDFEAEHMSTRPSRGGKWIAVTVVIEARSKPQLDAIYGELTAHELVVWAL</sequence>
<evidence type="ECO:0000256" key="1">
    <source>
        <dbReference type="ARBA" id="ARBA00008460"/>
    </source>
</evidence>
<gene>
    <name evidence="3" type="ORF">ACFSJC_10975</name>
</gene>
<evidence type="ECO:0000313" key="3">
    <source>
        <dbReference type="EMBL" id="MFD2112363.1"/>
    </source>
</evidence>
<dbReference type="HAMAP" id="MF_00659">
    <property type="entry name" value="UPF0250"/>
    <property type="match status" value="1"/>
</dbReference>
<dbReference type="InterPro" id="IPR007454">
    <property type="entry name" value="UPF0250_YbeD-like"/>
</dbReference>
<comment type="similarity">
    <text evidence="1 2">Belongs to the UPF0250 family.</text>
</comment>
<accession>A0ABW4YBI0</accession>
<dbReference type="Pfam" id="PF04359">
    <property type="entry name" value="DUF493"/>
    <property type="match status" value="1"/>
</dbReference>
<evidence type="ECO:0000256" key="2">
    <source>
        <dbReference type="HAMAP-Rule" id="MF_00659"/>
    </source>
</evidence>
<proteinExistence type="inferred from homology"/>
<comment type="caution">
    <text evidence="3">The sequence shown here is derived from an EMBL/GenBank/DDBJ whole genome shotgun (WGS) entry which is preliminary data.</text>
</comment>
<dbReference type="EMBL" id="JBHUHX010000024">
    <property type="protein sequence ID" value="MFD2112363.1"/>
    <property type="molecule type" value="Genomic_DNA"/>
</dbReference>
<dbReference type="RefSeq" id="WP_386026577.1">
    <property type="nucleotide sequence ID" value="NZ_JBHUHX010000024.1"/>
</dbReference>